<feature type="compositionally biased region" description="Low complexity" evidence="1">
    <location>
        <begin position="81"/>
        <end position="93"/>
    </location>
</feature>
<feature type="compositionally biased region" description="Basic and acidic residues" evidence="1">
    <location>
        <begin position="1"/>
        <end position="11"/>
    </location>
</feature>
<dbReference type="EMBL" id="JBIUYY010000002">
    <property type="protein sequence ID" value="MFJ2820709.1"/>
    <property type="molecule type" value="Genomic_DNA"/>
</dbReference>
<organism evidence="3 4">
    <name type="scientific">Streptomyces toxytricini</name>
    <name type="common">Actinomyces toxytricini</name>
    <dbReference type="NCBI Taxonomy" id="67369"/>
    <lineage>
        <taxon>Bacteria</taxon>
        <taxon>Bacillati</taxon>
        <taxon>Actinomycetota</taxon>
        <taxon>Actinomycetes</taxon>
        <taxon>Kitasatosporales</taxon>
        <taxon>Streptomycetaceae</taxon>
        <taxon>Streptomyces</taxon>
    </lineage>
</organism>
<accession>A0ABW8EBU7</accession>
<evidence type="ECO:0000313" key="4">
    <source>
        <dbReference type="Proteomes" id="UP001617351"/>
    </source>
</evidence>
<evidence type="ECO:0000313" key="3">
    <source>
        <dbReference type="EMBL" id="MFJ2820709.1"/>
    </source>
</evidence>
<evidence type="ECO:0000256" key="1">
    <source>
        <dbReference type="SAM" id="MobiDB-lite"/>
    </source>
</evidence>
<feature type="compositionally biased region" description="Pro residues" evidence="1">
    <location>
        <begin position="21"/>
        <end position="52"/>
    </location>
</feature>
<gene>
    <name evidence="3" type="ORF">ACIO7M_06275</name>
</gene>
<dbReference type="RefSeq" id="WP_365508261.1">
    <property type="nucleotide sequence ID" value="NZ_JBFANW010000144.1"/>
</dbReference>
<feature type="compositionally biased region" description="Pro residues" evidence="1">
    <location>
        <begin position="94"/>
        <end position="103"/>
    </location>
</feature>
<name>A0ABW8EBU7_STRT5</name>
<keyword evidence="2" id="KW-0812">Transmembrane</keyword>
<keyword evidence="4" id="KW-1185">Reference proteome</keyword>
<feature type="region of interest" description="Disordered" evidence="1">
    <location>
        <begin position="1"/>
        <end position="107"/>
    </location>
</feature>
<evidence type="ECO:0000256" key="2">
    <source>
        <dbReference type="SAM" id="Phobius"/>
    </source>
</evidence>
<dbReference type="Proteomes" id="UP001617351">
    <property type="component" value="Unassembled WGS sequence"/>
</dbReference>
<reference evidence="3 4" key="1">
    <citation type="submission" date="2024-10" db="EMBL/GenBank/DDBJ databases">
        <title>The Natural Products Discovery Center: Release of the First 8490 Sequenced Strains for Exploring Actinobacteria Biosynthetic Diversity.</title>
        <authorList>
            <person name="Kalkreuter E."/>
            <person name="Kautsar S.A."/>
            <person name="Yang D."/>
            <person name="Bader C.D."/>
            <person name="Teijaro C.N."/>
            <person name="Fluegel L."/>
            <person name="Davis C.M."/>
            <person name="Simpson J.R."/>
            <person name="Lauterbach L."/>
            <person name="Steele A.D."/>
            <person name="Gui C."/>
            <person name="Meng S."/>
            <person name="Li G."/>
            <person name="Viehrig K."/>
            <person name="Ye F."/>
            <person name="Su P."/>
            <person name="Kiefer A.F."/>
            <person name="Nichols A."/>
            <person name="Cepeda A.J."/>
            <person name="Yan W."/>
            <person name="Fan B."/>
            <person name="Jiang Y."/>
            <person name="Adhikari A."/>
            <person name="Zheng C.-J."/>
            <person name="Schuster L."/>
            <person name="Cowan T.M."/>
            <person name="Smanski M.J."/>
            <person name="Chevrette M.G."/>
            <person name="De Carvalho L.P.S."/>
            <person name="Shen B."/>
        </authorList>
    </citation>
    <scope>NUCLEOTIDE SEQUENCE [LARGE SCALE GENOMIC DNA]</scope>
    <source>
        <strain evidence="3 4">NPDC087220</strain>
    </source>
</reference>
<proteinExistence type="predicted"/>
<keyword evidence="2" id="KW-1133">Transmembrane helix</keyword>
<keyword evidence="2" id="KW-0472">Membrane</keyword>
<feature type="compositionally biased region" description="Pro residues" evidence="1">
    <location>
        <begin position="60"/>
        <end position="76"/>
    </location>
</feature>
<sequence length="336" mass="35155">MERINILKGDEGMSYNQPGPYGGPPQQQPGPYGAPPPPPPGQPGPYGQPPAAQPGYGYPQQPPQPAPGYPAQPPTAPMGFPQQQPQPYGYQQPGMPPQPPYGAQPPKKSKAGVVIAVVAAVAVVAGGGWYLVGGGSAGTIDEATKGYKLTFPASVDAYAKNEKAITNTKGDTPVTGEAKTRTEALGIQDAHAAGQQYVNGIAGKGKQLSPSGYWGQIADPKKTLDAYFDQIGAPNPDLDKIGLKYEKVGTPKEFSPEGFKGAVMKCVDVKMSTTKPTKPGEPSTLTVPYCVWSDYSTLVAVSHIDQPAVMTGGTHGTHEELSKLAAKLYNTSRTKA</sequence>
<protein>
    <submittedName>
        <fullName evidence="3">Uncharacterized protein</fullName>
    </submittedName>
</protein>
<feature type="transmembrane region" description="Helical" evidence="2">
    <location>
        <begin position="111"/>
        <end position="132"/>
    </location>
</feature>
<comment type="caution">
    <text evidence="3">The sequence shown here is derived from an EMBL/GenBank/DDBJ whole genome shotgun (WGS) entry which is preliminary data.</text>
</comment>